<keyword evidence="6 9" id="KW-0418">Kinase</keyword>
<comment type="similarity">
    <text evidence="1">In the N-terminal section; belongs to the CoaE family.</text>
</comment>
<organism evidence="9 10">
    <name type="scientific">Actinokineospora bangkokensis</name>
    <dbReference type="NCBI Taxonomy" id="1193682"/>
    <lineage>
        <taxon>Bacteria</taxon>
        <taxon>Bacillati</taxon>
        <taxon>Actinomycetota</taxon>
        <taxon>Actinomycetes</taxon>
        <taxon>Pseudonocardiales</taxon>
        <taxon>Pseudonocardiaceae</taxon>
        <taxon>Actinokineospora</taxon>
    </lineage>
</organism>
<dbReference type="InterPro" id="IPR001977">
    <property type="entry name" value="Depp_CoAkinase"/>
</dbReference>
<dbReference type="InterPro" id="IPR027417">
    <property type="entry name" value="P-loop_NTPase"/>
</dbReference>
<dbReference type="Pfam" id="PF01121">
    <property type="entry name" value="CoaE"/>
    <property type="match status" value="1"/>
</dbReference>
<keyword evidence="10" id="KW-1185">Reference proteome</keyword>
<dbReference type="NCBIfam" id="TIGR00152">
    <property type="entry name" value="dephospho-CoA kinase"/>
    <property type="match status" value="1"/>
</dbReference>
<dbReference type="GO" id="GO:0004140">
    <property type="term" value="F:dephospho-CoA kinase activity"/>
    <property type="evidence" value="ECO:0007669"/>
    <property type="project" value="UniProtKB-UniRule"/>
</dbReference>
<sequence length="393" mass="41802">MLRVGLTGGIGSGKSTVATRLAEHGAHVVDADRIAREVVEPGSDGLRALVEAFGDGILTADGALDRPALAAIAFTDDASRRTLNSITHPRIAARTGELIATAAPEAVVVHDVPLLVENGMGALYHLVIVVDAPVEERVRRLVGTRGLPEQDARNRIAAQATEQQRRAAADVWLDNSGSPDVVQRAVDELWADRLVRFESNVRLGRHDDRGAPVVVDYDPTWPARAARVVSRLRVAAGDKALAVDHIGSTSVPGLAAKDVIDVQVTVADLAAADALAEPLAAAGFPRLPGFDGDTDHDGGEPLPKRTHVSADPGSWVNVHLRPAGAPNQRYALLVPAWLRDNPDAAGEYAAHKRELAGRADSIPAYGELKEGWFRAARDRAEEWAARTGWTPTA</sequence>
<dbReference type="HAMAP" id="MF_00376">
    <property type="entry name" value="Dephospho_CoA_kinase"/>
    <property type="match status" value="1"/>
</dbReference>
<keyword evidence="6" id="KW-0173">Coenzyme A biosynthesis</keyword>
<comment type="pathway">
    <text evidence="6">Cofactor biosynthesis; coenzyme A biosynthesis; CoA from (R)-pantothenate: step 5/5.</text>
</comment>
<comment type="function">
    <text evidence="6">Catalyzes the phosphorylation of the 3'-hydroxyl group of dephosphocoenzyme A to form coenzyme A.</text>
</comment>
<evidence type="ECO:0000256" key="3">
    <source>
        <dbReference type="ARBA" id="ARBA00022490"/>
    </source>
</evidence>
<dbReference type="CDD" id="cd02022">
    <property type="entry name" value="DPCK"/>
    <property type="match status" value="1"/>
</dbReference>
<dbReference type="PANTHER" id="PTHR10695">
    <property type="entry name" value="DEPHOSPHO-COA KINASE-RELATED"/>
    <property type="match status" value="1"/>
</dbReference>
<dbReference type="Gene3D" id="3.40.50.300">
    <property type="entry name" value="P-loop containing nucleotide triphosphate hydrolases"/>
    <property type="match status" value="1"/>
</dbReference>
<keyword evidence="4 6" id="KW-0547">Nucleotide-binding</keyword>
<evidence type="ECO:0000313" key="10">
    <source>
        <dbReference type="Proteomes" id="UP000186040"/>
    </source>
</evidence>
<comment type="catalytic activity">
    <reaction evidence="6">
        <text>3'-dephospho-CoA + ATP = ADP + CoA + H(+)</text>
        <dbReference type="Rhea" id="RHEA:18245"/>
        <dbReference type="ChEBI" id="CHEBI:15378"/>
        <dbReference type="ChEBI" id="CHEBI:30616"/>
        <dbReference type="ChEBI" id="CHEBI:57287"/>
        <dbReference type="ChEBI" id="CHEBI:57328"/>
        <dbReference type="ChEBI" id="CHEBI:456216"/>
        <dbReference type="EC" id="2.7.1.24"/>
    </reaction>
</comment>
<dbReference type="UniPathway" id="UPA00241">
    <property type="reaction ID" value="UER00356"/>
</dbReference>
<dbReference type="Pfam" id="PF04229">
    <property type="entry name" value="GrpB"/>
    <property type="match status" value="1"/>
</dbReference>
<dbReference type="OrthoDB" id="9812943at2"/>
<dbReference type="GO" id="GO:0005737">
    <property type="term" value="C:cytoplasm"/>
    <property type="evidence" value="ECO:0007669"/>
    <property type="project" value="UniProtKB-SubCell"/>
</dbReference>
<feature type="region of interest" description="Disordered" evidence="8">
    <location>
        <begin position="286"/>
        <end position="311"/>
    </location>
</feature>
<evidence type="ECO:0000256" key="7">
    <source>
        <dbReference type="NCBIfam" id="TIGR00152"/>
    </source>
</evidence>
<dbReference type="InterPro" id="IPR007344">
    <property type="entry name" value="GrpB/CoaE"/>
</dbReference>
<dbReference type="NCBIfam" id="NF002879">
    <property type="entry name" value="PRK03333.1"/>
    <property type="match status" value="1"/>
</dbReference>
<dbReference type="InterPro" id="IPR043519">
    <property type="entry name" value="NT_sf"/>
</dbReference>
<dbReference type="PROSITE" id="PS51219">
    <property type="entry name" value="DPCK"/>
    <property type="match status" value="1"/>
</dbReference>
<evidence type="ECO:0000256" key="2">
    <source>
        <dbReference type="ARBA" id="ARBA00011058"/>
    </source>
</evidence>
<comment type="subcellular location">
    <subcellularLocation>
        <location evidence="6">Cytoplasm</location>
    </subcellularLocation>
</comment>
<comment type="similarity">
    <text evidence="2">In the C-terminal section; belongs to the UPF0157 (GrpB) family.</text>
</comment>
<protein>
    <recommendedName>
        <fullName evidence="6 7">Dephospho-CoA kinase</fullName>
        <ecNumber evidence="6 7">2.7.1.24</ecNumber>
    </recommendedName>
    <alternativeName>
        <fullName evidence="6">Dephosphocoenzyme A kinase</fullName>
    </alternativeName>
</protein>
<reference evidence="9 10" key="1">
    <citation type="submission" date="2016-10" db="EMBL/GenBank/DDBJ databases">
        <title>The Draft Genome Sequence of Actinokineospora bangkokensis 44EHWT reveals the biosynthetic pathway of antifungal compounds Thailandins with unusual extender unit butylmalonyl-CoA.</title>
        <authorList>
            <person name="Greule A."/>
            <person name="Intra B."/>
            <person name="Flemming S."/>
            <person name="Rommel M.G."/>
            <person name="Panbangred W."/>
            <person name="Bechthold A."/>
        </authorList>
    </citation>
    <scope>NUCLEOTIDE SEQUENCE [LARGE SCALE GENOMIC DNA]</scope>
    <source>
        <strain evidence="9 10">44EHW</strain>
    </source>
</reference>
<dbReference type="Proteomes" id="UP000186040">
    <property type="component" value="Unassembled WGS sequence"/>
</dbReference>
<dbReference type="GO" id="GO:0005524">
    <property type="term" value="F:ATP binding"/>
    <property type="evidence" value="ECO:0007669"/>
    <property type="project" value="UniProtKB-UniRule"/>
</dbReference>
<keyword evidence="6" id="KW-0808">Transferase</keyword>
<dbReference type="EC" id="2.7.1.24" evidence="6 7"/>
<keyword evidence="3 6" id="KW-0963">Cytoplasm</keyword>
<accession>A0A1Q9LR96</accession>
<evidence type="ECO:0000256" key="4">
    <source>
        <dbReference type="ARBA" id="ARBA00022741"/>
    </source>
</evidence>
<keyword evidence="5 6" id="KW-0067">ATP-binding</keyword>
<dbReference type="SUPFAM" id="SSF52540">
    <property type="entry name" value="P-loop containing nucleoside triphosphate hydrolases"/>
    <property type="match status" value="1"/>
</dbReference>
<dbReference type="AlphaFoldDB" id="A0A1Q9LR96"/>
<proteinExistence type="inferred from homology"/>
<evidence type="ECO:0000313" key="9">
    <source>
        <dbReference type="EMBL" id="OLR94511.1"/>
    </source>
</evidence>
<evidence type="ECO:0000256" key="1">
    <source>
        <dbReference type="ARBA" id="ARBA00008826"/>
    </source>
</evidence>
<evidence type="ECO:0000256" key="5">
    <source>
        <dbReference type="ARBA" id="ARBA00022840"/>
    </source>
</evidence>
<comment type="caution">
    <text evidence="9">The sequence shown here is derived from an EMBL/GenBank/DDBJ whole genome shotgun (WGS) entry which is preliminary data.</text>
</comment>
<dbReference type="RefSeq" id="WP_075973890.1">
    <property type="nucleotide sequence ID" value="NZ_MKQR01000007.1"/>
</dbReference>
<evidence type="ECO:0000256" key="8">
    <source>
        <dbReference type="SAM" id="MobiDB-lite"/>
    </source>
</evidence>
<dbReference type="STRING" id="1193682.BJP25_12260"/>
<dbReference type="PANTHER" id="PTHR10695:SF46">
    <property type="entry name" value="BIFUNCTIONAL COENZYME A SYNTHASE-RELATED"/>
    <property type="match status" value="1"/>
</dbReference>
<gene>
    <name evidence="6" type="primary">coaE</name>
    <name evidence="9" type="ORF">BJP25_12260</name>
</gene>
<feature type="binding site" evidence="6">
    <location>
        <begin position="11"/>
        <end position="16"/>
    </location>
    <ligand>
        <name>ATP</name>
        <dbReference type="ChEBI" id="CHEBI:30616"/>
    </ligand>
</feature>
<name>A0A1Q9LR96_9PSEU</name>
<dbReference type="GO" id="GO:0015937">
    <property type="term" value="P:coenzyme A biosynthetic process"/>
    <property type="evidence" value="ECO:0007669"/>
    <property type="project" value="UniProtKB-UniRule"/>
</dbReference>
<dbReference type="SUPFAM" id="SSF81301">
    <property type="entry name" value="Nucleotidyltransferase"/>
    <property type="match status" value="1"/>
</dbReference>
<comment type="similarity">
    <text evidence="6">Belongs to the CoaE family.</text>
</comment>
<dbReference type="EMBL" id="MKQR01000007">
    <property type="protein sequence ID" value="OLR94511.1"/>
    <property type="molecule type" value="Genomic_DNA"/>
</dbReference>
<feature type="compositionally biased region" description="Basic and acidic residues" evidence="8">
    <location>
        <begin position="293"/>
        <end position="303"/>
    </location>
</feature>
<dbReference type="Gene3D" id="3.30.460.10">
    <property type="entry name" value="Beta Polymerase, domain 2"/>
    <property type="match status" value="1"/>
</dbReference>
<evidence type="ECO:0000256" key="6">
    <source>
        <dbReference type="HAMAP-Rule" id="MF_00376"/>
    </source>
</evidence>